<keyword evidence="1" id="KW-0812">Transmembrane</keyword>
<organism evidence="2 3">
    <name type="scientific">Hermanssonia centrifuga</name>
    <dbReference type="NCBI Taxonomy" id="98765"/>
    <lineage>
        <taxon>Eukaryota</taxon>
        <taxon>Fungi</taxon>
        <taxon>Dikarya</taxon>
        <taxon>Basidiomycota</taxon>
        <taxon>Agaricomycotina</taxon>
        <taxon>Agaricomycetes</taxon>
        <taxon>Polyporales</taxon>
        <taxon>Meruliaceae</taxon>
        <taxon>Hermanssonia</taxon>
    </lineage>
</organism>
<dbReference type="InterPro" id="IPR039961">
    <property type="entry name" value="Nuo9.5"/>
</dbReference>
<accession>A0A4S4K8C9</accession>
<dbReference type="Proteomes" id="UP000309038">
    <property type="component" value="Unassembled WGS sequence"/>
</dbReference>
<reference evidence="2 3" key="1">
    <citation type="submission" date="2019-02" db="EMBL/GenBank/DDBJ databases">
        <title>Genome sequencing of the rare red list fungi Phlebia centrifuga.</title>
        <authorList>
            <person name="Buettner E."/>
            <person name="Kellner H."/>
        </authorList>
    </citation>
    <scope>NUCLEOTIDE SEQUENCE [LARGE SCALE GENOMIC DNA]</scope>
    <source>
        <strain evidence="2 3">DSM 108282</strain>
    </source>
</reference>
<evidence type="ECO:0000313" key="3">
    <source>
        <dbReference type="Proteomes" id="UP000309038"/>
    </source>
</evidence>
<gene>
    <name evidence="2" type="ORF">EW026_g8451</name>
</gene>
<dbReference type="AlphaFoldDB" id="A0A4S4K8C9"/>
<keyword evidence="3" id="KW-1185">Reference proteome</keyword>
<dbReference type="PANTHER" id="PTHR38488:SF1">
    <property type="entry name" value="OXIDOREDUCTASE 9.5 KDA SUBUNIT, PUTATIVE (AFU_ORTHOLOGUE AFUA_5G08980)-RELATED"/>
    <property type="match status" value="1"/>
</dbReference>
<dbReference type="CDD" id="cd22903">
    <property type="entry name" value="NI9M"/>
    <property type="match status" value="1"/>
</dbReference>
<proteinExistence type="predicted"/>
<dbReference type="PANTHER" id="PTHR38488">
    <property type="entry name" value="OXIDOREDUCTASE 9.5 KDA SUBUNIT, PUTATIVE (AFU_ORTHOLOGUE AFUA_5G08980)-RELATED"/>
    <property type="match status" value="1"/>
</dbReference>
<dbReference type="EMBL" id="SGPJ01001229">
    <property type="protein sequence ID" value="THG92459.1"/>
    <property type="molecule type" value="Genomic_DNA"/>
</dbReference>
<evidence type="ECO:0000256" key="1">
    <source>
        <dbReference type="SAM" id="Phobius"/>
    </source>
</evidence>
<feature type="transmembrane region" description="Helical" evidence="1">
    <location>
        <begin position="15"/>
        <end position="33"/>
    </location>
</feature>
<protein>
    <recommendedName>
        <fullName evidence="4">NADH-ubiquinone oxidoreductase 9.5 kDa subunit</fullName>
    </recommendedName>
</protein>
<evidence type="ECO:0000313" key="2">
    <source>
        <dbReference type="EMBL" id="THG92459.1"/>
    </source>
</evidence>
<sequence length="67" mass="7854">MFYRYLQRQAHEQPVIFYSCLIGLIGPLIVVTVPPIRKSMGWQYAERLPTTYPVPNRPRVQLTGYDD</sequence>
<keyword evidence="1" id="KW-1133">Transmembrane helix</keyword>
<name>A0A4S4K8C9_9APHY</name>
<comment type="caution">
    <text evidence="2">The sequence shown here is derived from an EMBL/GenBank/DDBJ whole genome shotgun (WGS) entry which is preliminary data.</text>
</comment>
<evidence type="ECO:0008006" key="4">
    <source>
        <dbReference type="Google" id="ProtNLM"/>
    </source>
</evidence>
<keyword evidence="1" id="KW-0472">Membrane</keyword>